<protein>
    <submittedName>
        <fullName evidence="1">OLC1v1025280C1</fullName>
    </submittedName>
</protein>
<proteinExistence type="predicted"/>
<accession>A0AAV1C5T3</accession>
<keyword evidence="2" id="KW-1185">Reference proteome</keyword>
<evidence type="ECO:0000313" key="1">
    <source>
        <dbReference type="EMBL" id="CAI9090498.1"/>
    </source>
</evidence>
<reference evidence="1" key="1">
    <citation type="submission" date="2023-03" db="EMBL/GenBank/DDBJ databases">
        <authorList>
            <person name="Julca I."/>
        </authorList>
    </citation>
    <scope>NUCLEOTIDE SEQUENCE</scope>
</reference>
<dbReference type="PANTHER" id="PTHR32278">
    <property type="entry name" value="F-BOX DOMAIN-CONTAINING PROTEIN"/>
    <property type="match status" value="1"/>
</dbReference>
<evidence type="ECO:0000313" key="2">
    <source>
        <dbReference type="Proteomes" id="UP001161247"/>
    </source>
</evidence>
<dbReference type="Pfam" id="PF14299">
    <property type="entry name" value="PP2"/>
    <property type="match status" value="1"/>
</dbReference>
<gene>
    <name evidence="1" type="ORF">OLC1_LOCUS2650</name>
</gene>
<name>A0AAV1C5T3_OLDCO</name>
<dbReference type="Proteomes" id="UP001161247">
    <property type="component" value="Chromosome 1"/>
</dbReference>
<organism evidence="1 2">
    <name type="scientific">Oldenlandia corymbosa var. corymbosa</name>
    <dbReference type="NCBI Taxonomy" id="529605"/>
    <lineage>
        <taxon>Eukaryota</taxon>
        <taxon>Viridiplantae</taxon>
        <taxon>Streptophyta</taxon>
        <taxon>Embryophyta</taxon>
        <taxon>Tracheophyta</taxon>
        <taxon>Spermatophyta</taxon>
        <taxon>Magnoliopsida</taxon>
        <taxon>eudicotyledons</taxon>
        <taxon>Gunneridae</taxon>
        <taxon>Pentapetalae</taxon>
        <taxon>asterids</taxon>
        <taxon>lamiids</taxon>
        <taxon>Gentianales</taxon>
        <taxon>Rubiaceae</taxon>
        <taxon>Rubioideae</taxon>
        <taxon>Spermacoceae</taxon>
        <taxon>Hedyotis-Oldenlandia complex</taxon>
        <taxon>Oldenlandia</taxon>
    </lineage>
</organism>
<dbReference type="AlphaFoldDB" id="A0AAV1C5T3"/>
<dbReference type="EMBL" id="OX459118">
    <property type="protein sequence ID" value="CAI9090498.1"/>
    <property type="molecule type" value="Genomic_DNA"/>
</dbReference>
<dbReference type="InterPro" id="IPR025886">
    <property type="entry name" value="PP2-like"/>
</dbReference>
<dbReference type="PANTHER" id="PTHR32278:SF2">
    <property type="entry name" value="PROTEIN PHLOEM PROTEIN 2-LIKE A9"/>
    <property type="match status" value="1"/>
</dbReference>
<sequence>MVICEVAKRARKLNSFQSISLSLCISIVKIFALDLKMAGNPHYEGDPKAVEKINNGYNVKPRALNIVWGNDPRYWEVPSSSDSNKPAELLQVCWLEVTGSVDINPKKRCEVAFEVSLTPDAFGWGGAPVYIMAKRGKKGKFAWKKEPLITSNNNNSNEGSEVFYIKTTSKPDPENLEDTKLYFGLYEVWSGKWKGGLKINKVIVKELLDSSS</sequence>